<proteinExistence type="predicted"/>
<feature type="compositionally biased region" description="Basic and acidic residues" evidence="1">
    <location>
        <begin position="1"/>
        <end position="20"/>
    </location>
</feature>
<feature type="compositionally biased region" description="Low complexity" evidence="1">
    <location>
        <begin position="64"/>
        <end position="79"/>
    </location>
</feature>
<name>A0AA40KCP8_9PEZI</name>
<gene>
    <name evidence="2" type="ORF">B0T18DRAFT_484603</name>
</gene>
<feature type="compositionally biased region" description="Basic residues" evidence="1">
    <location>
        <begin position="41"/>
        <end position="50"/>
    </location>
</feature>
<organism evidence="2 3">
    <name type="scientific">Schizothecium vesticola</name>
    <dbReference type="NCBI Taxonomy" id="314040"/>
    <lineage>
        <taxon>Eukaryota</taxon>
        <taxon>Fungi</taxon>
        <taxon>Dikarya</taxon>
        <taxon>Ascomycota</taxon>
        <taxon>Pezizomycotina</taxon>
        <taxon>Sordariomycetes</taxon>
        <taxon>Sordariomycetidae</taxon>
        <taxon>Sordariales</taxon>
        <taxon>Schizotheciaceae</taxon>
        <taxon>Schizothecium</taxon>
    </lineage>
</organism>
<protein>
    <submittedName>
        <fullName evidence="2">Uncharacterized protein</fullName>
    </submittedName>
</protein>
<evidence type="ECO:0000313" key="2">
    <source>
        <dbReference type="EMBL" id="KAK0754021.1"/>
    </source>
</evidence>
<feature type="region of interest" description="Disordered" evidence="1">
    <location>
        <begin position="1"/>
        <end position="80"/>
    </location>
</feature>
<feature type="region of interest" description="Disordered" evidence="1">
    <location>
        <begin position="134"/>
        <end position="155"/>
    </location>
</feature>
<accession>A0AA40KCP8</accession>
<evidence type="ECO:0000256" key="1">
    <source>
        <dbReference type="SAM" id="MobiDB-lite"/>
    </source>
</evidence>
<sequence length="306" mass="34905">MADKQNNSDKTLDRLLDKFLTRPHSRQNDSRYPSPESRRSGWIRRVRSSLRRPAQLRPAPPTRPLASSTRPLPPWTRLLRPPKHKTTLLRLITNPPPLETLPNPNPIFIDPRLPYTPPRTPHDLLLLHLLGRSPDPRPEIPRSPMPRSPMPRSPSAHYLSPRSTAYFTHLAAYLSLPPTLPAPIIVYCLLTRWPAVRRHLGSACPWLAAYELCMDWTGVEQDPWTEVVSGGGGMAGALGAWVKRREVLFLGPDPAVRSARRRTVPMWTIKRVRVMRDWERRRRGPEWAARVWGGSKLAGEVWVAGE</sequence>
<dbReference type="AlphaFoldDB" id="A0AA40KCP8"/>
<dbReference type="EMBL" id="JAUKUD010000001">
    <property type="protein sequence ID" value="KAK0754021.1"/>
    <property type="molecule type" value="Genomic_DNA"/>
</dbReference>
<keyword evidence="3" id="KW-1185">Reference proteome</keyword>
<reference evidence="2" key="1">
    <citation type="submission" date="2023-06" db="EMBL/GenBank/DDBJ databases">
        <title>Genome-scale phylogeny and comparative genomics of the fungal order Sordariales.</title>
        <authorList>
            <consortium name="Lawrence Berkeley National Laboratory"/>
            <person name="Hensen N."/>
            <person name="Bonometti L."/>
            <person name="Westerberg I."/>
            <person name="Brannstrom I.O."/>
            <person name="Guillou S."/>
            <person name="Cros-Aarteil S."/>
            <person name="Calhoun S."/>
            <person name="Haridas S."/>
            <person name="Kuo A."/>
            <person name="Mondo S."/>
            <person name="Pangilinan J."/>
            <person name="Riley R."/>
            <person name="LaButti K."/>
            <person name="Andreopoulos B."/>
            <person name="Lipzen A."/>
            <person name="Chen C."/>
            <person name="Yanf M."/>
            <person name="Daum C."/>
            <person name="Ng V."/>
            <person name="Clum A."/>
            <person name="Steindorff A."/>
            <person name="Ohm R."/>
            <person name="Martin F."/>
            <person name="Silar P."/>
            <person name="Natvig D."/>
            <person name="Lalanne C."/>
            <person name="Gautier V."/>
            <person name="Ament-velasquez S.L."/>
            <person name="Kruys A."/>
            <person name="Hutchinson M.I."/>
            <person name="Powell A.J."/>
            <person name="Barry K."/>
            <person name="Miller A.N."/>
            <person name="Grigoriev I.V."/>
            <person name="Debuchy R."/>
            <person name="Gladieux P."/>
            <person name="Thoren M.H."/>
            <person name="Johannesson H."/>
        </authorList>
    </citation>
    <scope>NUCLEOTIDE SEQUENCE</scope>
    <source>
        <strain evidence="2">SMH3187-1</strain>
    </source>
</reference>
<dbReference type="Proteomes" id="UP001172155">
    <property type="component" value="Unassembled WGS sequence"/>
</dbReference>
<feature type="compositionally biased region" description="Pro residues" evidence="1">
    <location>
        <begin position="141"/>
        <end position="152"/>
    </location>
</feature>
<comment type="caution">
    <text evidence="2">The sequence shown here is derived from an EMBL/GenBank/DDBJ whole genome shotgun (WGS) entry which is preliminary data.</text>
</comment>
<evidence type="ECO:0000313" key="3">
    <source>
        <dbReference type="Proteomes" id="UP001172155"/>
    </source>
</evidence>